<dbReference type="Proteomes" id="UP000591272">
    <property type="component" value="Unassembled WGS sequence"/>
</dbReference>
<gene>
    <name evidence="1" type="ORF">BJ999_007965</name>
</gene>
<organism evidence="1 2">
    <name type="scientific">Actinomadura citrea</name>
    <dbReference type="NCBI Taxonomy" id="46158"/>
    <lineage>
        <taxon>Bacteria</taxon>
        <taxon>Bacillati</taxon>
        <taxon>Actinomycetota</taxon>
        <taxon>Actinomycetes</taxon>
        <taxon>Streptosporangiales</taxon>
        <taxon>Thermomonosporaceae</taxon>
        <taxon>Actinomadura</taxon>
    </lineage>
</organism>
<sequence length="332" mass="35840">MVSDDDAIDYADVARELASMLHGYPNGDPYELLGWIAAEVRSGPGTRAGRAMTAALWASRWYVKWQVTDPALVDDLIEAAGRAGTVLEAAGCTAPGEHEHPQVDDDPEAMGDVVARIGDPEKWFATDPDRDPDDEDVEAYACPGFLAELAAEAEEALRDARAERFEARDTAHLDEHFLTGEGRTDLDAVMTDIELQKYSSIDPTAESAALWAARRLLGDARPGERVSLALAVSYLAQRCAGGAAAPGVVALYREGLQTFDLSALDRPCPHPEAHPRIKLRDLPRLARAMAPDSAPVDDREGCPRRIAAHVREIIDYTGGYLGVEDAPAEVSA</sequence>
<accession>A0A7Y9GJQ6</accession>
<evidence type="ECO:0000313" key="2">
    <source>
        <dbReference type="Proteomes" id="UP000591272"/>
    </source>
</evidence>
<keyword evidence="2" id="KW-1185">Reference proteome</keyword>
<reference evidence="1 2" key="1">
    <citation type="submission" date="2020-07" db="EMBL/GenBank/DDBJ databases">
        <title>Sequencing the genomes of 1000 actinobacteria strains.</title>
        <authorList>
            <person name="Klenk H.-P."/>
        </authorList>
    </citation>
    <scope>NUCLEOTIDE SEQUENCE [LARGE SCALE GENOMIC DNA]</scope>
    <source>
        <strain evidence="1 2">DSM 43461</strain>
    </source>
</reference>
<protein>
    <submittedName>
        <fullName evidence="1">Uncharacterized protein</fullName>
    </submittedName>
</protein>
<evidence type="ECO:0000313" key="1">
    <source>
        <dbReference type="EMBL" id="NYE17669.1"/>
    </source>
</evidence>
<dbReference type="AlphaFoldDB" id="A0A7Y9GJQ6"/>
<name>A0A7Y9GJQ6_9ACTN</name>
<proteinExistence type="predicted"/>
<dbReference type="RefSeq" id="WP_179837976.1">
    <property type="nucleotide sequence ID" value="NZ_BMRD01000003.1"/>
</dbReference>
<comment type="caution">
    <text evidence="1">The sequence shown here is derived from an EMBL/GenBank/DDBJ whole genome shotgun (WGS) entry which is preliminary data.</text>
</comment>
<dbReference type="EMBL" id="JACCBT010000001">
    <property type="protein sequence ID" value="NYE17669.1"/>
    <property type="molecule type" value="Genomic_DNA"/>
</dbReference>